<name>A0ABT4DD42_9CLOT</name>
<accession>A0ABT4DD42</accession>
<gene>
    <name evidence="1" type="ORF">OW729_16600</name>
</gene>
<evidence type="ECO:0000313" key="2">
    <source>
        <dbReference type="Proteomes" id="UP001144612"/>
    </source>
</evidence>
<dbReference type="Gene3D" id="2.30.110.10">
    <property type="entry name" value="Electron Transport, Fmn-binding Protein, Chain A"/>
    <property type="match status" value="1"/>
</dbReference>
<keyword evidence="2" id="KW-1185">Reference proteome</keyword>
<dbReference type="Proteomes" id="UP001144612">
    <property type="component" value="Unassembled WGS sequence"/>
</dbReference>
<reference evidence="1" key="1">
    <citation type="submission" date="2022-12" db="EMBL/GenBank/DDBJ databases">
        <title>Clostridium sp. nov., isolated from industrial wastewater.</title>
        <authorList>
            <person name="Jiayan W."/>
        </authorList>
    </citation>
    <scope>NUCLEOTIDE SEQUENCE</scope>
    <source>
        <strain evidence="1">ZC22-4</strain>
    </source>
</reference>
<dbReference type="Pfam" id="PF12900">
    <property type="entry name" value="Pyridox_ox_2"/>
    <property type="match status" value="1"/>
</dbReference>
<organism evidence="1 2">
    <name type="scientific">Clostridium brassicae</name>
    <dbReference type="NCBI Taxonomy" id="2999072"/>
    <lineage>
        <taxon>Bacteria</taxon>
        <taxon>Bacillati</taxon>
        <taxon>Bacillota</taxon>
        <taxon>Clostridia</taxon>
        <taxon>Eubacteriales</taxon>
        <taxon>Clostridiaceae</taxon>
        <taxon>Clostridium</taxon>
    </lineage>
</organism>
<sequence length="154" mass="17752">MFKEIRRKDRELDIAEAIEVLNNCDYGILSTVGENGYAYGVPVSYVYLKNSIYFHCAVEGQKLDNLINNNKVSFCVVGETCILPNKFSTKYESVIIFGKANEVFDDEKDMVMLELLRKYSKEYLEKGKEYIKNTSEKVKVIRVSIEHISGKARR</sequence>
<comment type="caution">
    <text evidence="1">The sequence shown here is derived from an EMBL/GenBank/DDBJ whole genome shotgun (WGS) entry which is preliminary data.</text>
</comment>
<dbReference type="EMBL" id="JAPQFJ010000023">
    <property type="protein sequence ID" value="MCY6960239.1"/>
    <property type="molecule type" value="Genomic_DNA"/>
</dbReference>
<dbReference type="InterPro" id="IPR024747">
    <property type="entry name" value="Pyridox_Oxase-rel"/>
</dbReference>
<dbReference type="PANTHER" id="PTHR34071">
    <property type="entry name" value="5-NITROIMIDAZOLE ANTIBIOTICS RESISTANCE PROTEIN, NIMA-FAMILY-RELATED PROTEIN-RELATED"/>
    <property type="match status" value="1"/>
</dbReference>
<evidence type="ECO:0000313" key="1">
    <source>
        <dbReference type="EMBL" id="MCY6960239.1"/>
    </source>
</evidence>
<dbReference type="PANTHER" id="PTHR34071:SF2">
    <property type="entry name" value="FLAVIN-NUCLEOTIDE-BINDING PROTEIN"/>
    <property type="match status" value="1"/>
</dbReference>
<dbReference type="SUPFAM" id="SSF50475">
    <property type="entry name" value="FMN-binding split barrel"/>
    <property type="match status" value="1"/>
</dbReference>
<dbReference type="InterPro" id="IPR012349">
    <property type="entry name" value="Split_barrel_FMN-bd"/>
</dbReference>
<dbReference type="RefSeq" id="WP_268062675.1">
    <property type="nucleotide sequence ID" value="NZ_JAPQFJ010000023.1"/>
</dbReference>
<protein>
    <submittedName>
        <fullName evidence="1">Pyridoxamine 5'-phosphate oxidase family protein</fullName>
    </submittedName>
</protein>
<proteinExistence type="predicted"/>